<organism evidence="2 3">
    <name type="scientific">Lupinus angustifolius</name>
    <name type="common">Narrow-leaved blue lupine</name>
    <dbReference type="NCBI Taxonomy" id="3871"/>
    <lineage>
        <taxon>Eukaryota</taxon>
        <taxon>Viridiplantae</taxon>
        <taxon>Streptophyta</taxon>
        <taxon>Embryophyta</taxon>
        <taxon>Tracheophyta</taxon>
        <taxon>Spermatophyta</taxon>
        <taxon>Magnoliopsida</taxon>
        <taxon>eudicotyledons</taxon>
        <taxon>Gunneridae</taxon>
        <taxon>Pentapetalae</taxon>
        <taxon>rosids</taxon>
        <taxon>fabids</taxon>
        <taxon>Fabales</taxon>
        <taxon>Fabaceae</taxon>
        <taxon>Papilionoideae</taxon>
        <taxon>50 kb inversion clade</taxon>
        <taxon>genistoids sensu lato</taxon>
        <taxon>core genistoids</taxon>
        <taxon>Genisteae</taxon>
        <taxon>Lupinus</taxon>
    </lineage>
</organism>
<dbReference type="AlphaFoldDB" id="A0A4P1RM31"/>
<evidence type="ECO:0000256" key="1">
    <source>
        <dbReference type="SAM" id="MobiDB-lite"/>
    </source>
</evidence>
<name>A0A4P1RM31_LUPAN</name>
<dbReference type="PANTHER" id="PTHR33871">
    <property type="entry name" value="OS05G0503100 PROTEIN-RELATED"/>
    <property type="match status" value="1"/>
</dbReference>
<protein>
    <submittedName>
        <fullName evidence="2">Uncharacterized protein</fullName>
    </submittedName>
</protein>
<evidence type="ECO:0000313" key="3">
    <source>
        <dbReference type="Proteomes" id="UP000188354"/>
    </source>
</evidence>
<accession>A0A4P1RM31</accession>
<dbReference type="PANTHER" id="PTHR33871:SF1">
    <property type="entry name" value="OS05G0503100 PROTEIN"/>
    <property type="match status" value="1"/>
</dbReference>
<feature type="region of interest" description="Disordered" evidence="1">
    <location>
        <begin position="1"/>
        <end position="37"/>
    </location>
</feature>
<dbReference type="Proteomes" id="UP000188354">
    <property type="component" value="Chromosome LG04"/>
</dbReference>
<reference evidence="2 3" key="1">
    <citation type="journal article" date="2017" name="Plant Biotechnol. J.">
        <title>A comprehensive draft genome sequence for lupin (Lupinus angustifolius), an emerging health food: insights into plant-microbe interactions and legume evolution.</title>
        <authorList>
            <person name="Hane J.K."/>
            <person name="Ming Y."/>
            <person name="Kamphuis L.G."/>
            <person name="Nelson M.N."/>
            <person name="Garg G."/>
            <person name="Atkins C.A."/>
            <person name="Bayer P.E."/>
            <person name="Bravo A."/>
            <person name="Bringans S."/>
            <person name="Cannon S."/>
            <person name="Edwards D."/>
            <person name="Foley R."/>
            <person name="Gao L.L."/>
            <person name="Harrison M.J."/>
            <person name="Huang W."/>
            <person name="Hurgobin B."/>
            <person name="Li S."/>
            <person name="Liu C.W."/>
            <person name="McGrath A."/>
            <person name="Morahan G."/>
            <person name="Murray J."/>
            <person name="Weller J."/>
            <person name="Jian J."/>
            <person name="Singh K.B."/>
        </authorList>
    </citation>
    <scope>NUCLEOTIDE SEQUENCE [LARGE SCALE GENOMIC DNA]</scope>
    <source>
        <strain evidence="3">cv. Tanjil</strain>
        <tissue evidence="2">Whole plant</tissue>
    </source>
</reference>
<feature type="compositionally biased region" description="Low complexity" evidence="1">
    <location>
        <begin position="133"/>
        <end position="142"/>
    </location>
</feature>
<feature type="compositionally biased region" description="Polar residues" evidence="1">
    <location>
        <begin position="1"/>
        <end position="15"/>
    </location>
</feature>
<feature type="region of interest" description="Disordered" evidence="1">
    <location>
        <begin position="133"/>
        <end position="275"/>
    </location>
</feature>
<dbReference type="Gramene" id="OIW13674">
    <property type="protein sequence ID" value="OIW13674"/>
    <property type="gene ID" value="TanjilG_08016"/>
</dbReference>
<gene>
    <name evidence="2" type="ORF">TanjilG_08016</name>
</gene>
<sequence length="289" mass="32151">MGCCVSTSDKSNRSSPLKVLEQSRAPPSLEEETVKEVLSETPKWKPTVAKFEGENHTVAKFEGENHSVAKFRGENYTVATFDAEKYTVAKFEAEKTLQKTAVAKFEGESKVEKVMMALESNRGEEEISEVCSLSESVSTTTLTEEEPRQRVHRSPAKINKNRSFSGEFGGSGRRGKSPARRAEQSPVRRNVRVVQSRECQMGNGVTRNQPRRDNSVRRSMSPATHADNVLSRPIVDRSPSARRTNQSPARVRTAASENGSRKRESPAMEQSGNESLENPLVSLECFIFL</sequence>
<evidence type="ECO:0000313" key="2">
    <source>
        <dbReference type="EMBL" id="OIW13674.1"/>
    </source>
</evidence>
<proteinExistence type="predicted"/>
<dbReference type="EMBL" id="CM007364">
    <property type="protein sequence ID" value="OIW13674.1"/>
    <property type="molecule type" value="Genomic_DNA"/>
</dbReference>
<keyword evidence="3" id="KW-1185">Reference proteome</keyword>